<protein>
    <submittedName>
        <fullName evidence="2">Uncharacterized protein</fullName>
    </submittedName>
</protein>
<name>A0A0E1W877_BURPE</name>
<gene>
    <name evidence="2" type="ORF">BURPS1710A_0239</name>
</gene>
<proteinExistence type="predicted"/>
<dbReference type="Proteomes" id="UP000001812">
    <property type="component" value="Chromosome I"/>
</dbReference>
<dbReference type="AlphaFoldDB" id="A0A0E1W877"/>
<reference evidence="2" key="1">
    <citation type="submission" date="2009-05" db="EMBL/GenBank/DDBJ databases">
        <authorList>
            <person name="Harkins D.M."/>
            <person name="DeShazer D."/>
            <person name="Woods D.E."/>
            <person name="Brinkac L.M."/>
            <person name="Brown K.A."/>
            <person name="Hung G.C."/>
            <person name="Tuanyok A."/>
            <person name="Zhang B."/>
            <person name="Nierman W.C."/>
        </authorList>
    </citation>
    <scope>NUCLEOTIDE SEQUENCE [LARGE SCALE GENOMIC DNA]</scope>
    <source>
        <strain evidence="2">1710a</strain>
    </source>
</reference>
<evidence type="ECO:0000313" key="2">
    <source>
        <dbReference type="EMBL" id="EET08639.1"/>
    </source>
</evidence>
<dbReference type="EMBL" id="CM000832">
    <property type="protein sequence ID" value="EET08639.1"/>
    <property type="molecule type" value="Genomic_DNA"/>
</dbReference>
<organism evidence="2">
    <name type="scientific">Burkholderia pseudomallei 1710a</name>
    <dbReference type="NCBI Taxonomy" id="320371"/>
    <lineage>
        <taxon>Bacteria</taxon>
        <taxon>Pseudomonadati</taxon>
        <taxon>Pseudomonadota</taxon>
        <taxon>Betaproteobacteria</taxon>
        <taxon>Burkholderiales</taxon>
        <taxon>Burkholderiaceae</taxon>
        <taxon>Burkholderia</taxon>
        <taxon>pseudomallei group</taxon>
    </lineage>
</organism>
<feature type="compositionally biased region" description="Low complexity" evidence="1">
    <location>
        <begin position="1"/>
        <end position="12"/>
    </location>
</feature>
<sequence length="40" mass="4256">MTRAVAGAAHAAARGECTRDGGRTPPSRVFGCMRNFFDLT</sequence>
<evidence type="ECO:0000256" key="1">
    <source>
        <dbReference type="SAM" id="MobiDB-lite"/>
    </source>
</evidence>
<accession>A0A0E1W877</accession>
<dbReference type="HOGENOM" id="CLU_3286197_0_0_4"/>
<feature type="region of interest" description="Disordered" evidence="1">
    <location>
        <begin position="1"/>
        <end position="24"/>
    </location>
</feature>